<reference evidence="2 3" key="1">
    <citation type="submission" date="2019-02" db="EMBL/GenBank/DDBJ databases">
        <title>Deep-cultivation of Planctomycetes and their phenomic and genomic characterization uncovers novel biology.</title>
        <authorList>
            <person name="Wiegand S."/>
            <person name="Jogler M."/>
            <person name="Boedeker C."/>
            <person name="Pinto D."/>
            <person name="Vollmers J."/>
            <person name="Rivas-Marin E."/>
            <person name="Kohn T."/>
            <person name="Peeters S.H."/>
            <person name="Heuer A."/>
            <person name="Rast P."/>
            <person name="Oberbeckmann S."/>
            <person name="Bunk B."/>
            <person name="Jeske O."/>
            <person name="Meyerdierks A."/>
            <person name="Storesund J.E."/>
            <person name="Kallscheuer N."/>
            <person name="Luecker S."/>
            <person name="Lage O.M."/>
            <person name="Pohl T."/>
            <person name="Merkel B.J."/>
            <person name="Hornburger P."/>
            <person name="Mueller R.-W."/>
            <person name="Bruemmer F."/>
            <person name="Labrenz M."/>
            <person name="Spormann A.M."/>
            <person name="Op Den Camp H."/>
            <person name="Overmann J."/>
            <person name="Amann R."/>
            <person name="Jetten M.S.M."/>
            <person name="Mascher T."/>
            <person name="Medema M.H."/>
            <person name="Devos D.P."/>
            <person name="Kaster A.-K."/>
            <person name="Ovreas L."/>
            <person name="Rohde M."/>
            <person name="Galperin M.Y."/>
            <person name="Jogler C."/>
        </authorList>
    </citation>
    <scope>NUCLEOTIDE SEQUENCE [LARGE SCALE GENOMIC DNA]</scope>
    <source>
        <strain evidence="2 3">Poly51</strain>
    </source>
</reference>
<name>A0A5C6F0A0_9BACT</name>
<comment type="caution">
    <text evidence="2">The sequence shown here is derived from an EMBL/GenBank/DDBJ whole genome shotgun (WGS) entry which is preliminary data.</text>
</comment>
<dbReference type="Proteomes" id="UP000318288">
    <property type="component" value="Unassembled WGS sequence"/>
</dbReference>
<gene>
    <name evidence="2" type="ORF">Poly51_31940</name>
</gene>
<dbReference type="EMBL" id="SJPW01000004">
    <property type="protein sequence ID" value="TWU54475.1"/>
    <property type="molecule type" value="Genomic_DNA"/>
</dbReference>
<keyword evidence="3" id="KW-1185">Reference proteome</keyword>
<accession>A0A5C6F0A0</accession>
<protein>
    <submittedName>
        <fullName evidence="2">Uncharacterized protein</fullName>
    </submittedName>
</protein>
<evidence type="ECO:0000256" key="1">
    <source>
        <dbReference type="SAM" id="Phobius"/>
    </source>
</evidence>
<keyword evidence="1" id="KW-0472">Membrane</keyword>
<keyword evidence="1" id="KW-0812">Transmembrane</keyword>
<dbReference type="AlphaFoldDB" id="A0A5C6F0A0"/>
<keyword evidence="1" id="KW-1133">Transmembrane helix</keyword>
<sequence length="430" mass="46877">MNRISLTPKRICVASPSIHNQAVRGFRSIEEAQPYWNYSRWRFTIAPSLQTSEGSCVVEPEAPFVLIGGHPTCGIRIPGGRVPDVAYLACCFGSFIEAWPLCALAFSRWGIMRPELELLVGRHRIQCLHEASPSRFGNDPPRTAAPENYPLHGGNPLGETELTFAWGDRTIQKKLSRPVTVVGSDHPSTLRLHGIGLMPCDFAVIASDSRVWLLDLKLGARNVPSLPFVHQITADNTYFRMGDLKISLGLGVVESTESKLYRVNMSHHFSPGIAEATNGSTLGDHPMRAQRIAPPPTEPVASQPNRLCETEFAGQAAIVRFDRPYVATMPKHDSFTSGSLKPIKPTSTITIGAEKADAAANQLDDSSGKKSAQTGPDLLTSRVTDRLISIDHSKFSKRRALVAFTYLFVLTLAVAAVATLINQLVYVAGA</sequence>
<feature type="transmembrane region" description="Helical" evidence="1">
    <location>
        <begin position="400"/>
        <end position="421"/>
    </location>
</feature>
<organism evidence="2 3">
    <name type="scientific">Rubripirellula tenax</name>
    <dbReference type="NCBI Taxonomy" id="2528015"/>
    <lineage>
        <taxon>Bacteria</taxon>
        <taxon>Pseudomonadati</taxon>
        <taxon>Planctomycetota</taxon>
        <taxon>Planctomycetia</taxon>
        <taxon>Pirellulales</taxon>
        <taxon>Pirellulaceae</taxon>
        <taxon>Rubripirellula</taxon>
    </lineage>
</organism>
<proteinExistence type="predicted"/>
<evidence type="ECO:0000313" key="3">
    <source>
        <dbReference type="Proteomes" id="UP000318288"/>
    </source>
</evidence>
<evidence type="ECO:0000313" key="2">
    <source>
        <dbReference type="EMBL" id="TWU54475.1"/>
    </source>
</evidence>